<sequence>MDISPGDHRLRRLHRIDTGVLEEKRQLLAQGKGVDPVSIVRFRQPTGFEVYIVADGTHRVQAALEMGLEAIEFEWGDLKSVEREARRRGRDFADLAHRARKFASDDHE</sequence>
<reference evidence="1 2" key="1">
    <citation type="submission" date="2022-11" db="EMBL/GenBank/DDBJ databases">
        <title>Minimal conservation of predation-associated metabolite biosynthetic gene clusters underscores biosynthetic potential of Myxococcota including descriptions for ten novel species: Archangium lansinium sp. nov., Myxococcus landrumus sp. nov., Nannocystis bai.</title>
        <authorList>
            <person name="Ahearne A."/>
            <person name="Stevens C."/>
            <person name="Dowd S."/>
        </authorList>
    </citation>
    <scope>NUCLEOTIDE SEQUENCE [LARGE SCALE GENOMIC DNA]</scope>
    <source>
        <strain evidence="1 2">BB15-2</strain>
    </source>
</reference>
<evidence type="ECO:0008006" key="3">
    <source>
        <dbReference type="Google" id="ProtNLM"/>
    </source>
</evidence>
<dbReference type="EMBL" id="JAQNDL010000003">
    <property type="protein sequence ID" value="MDC0722482.1"/>
    <property type="molecule type" value="Genomic_DNA"/>
</dbReference>
<evidence type="ECO:0000313" key="2">
    <source>
        <dbReference type="Proteomes" id="UP001221686"/>
    </source>
</evidence>
<keyword evidence="2" id="KW-1185">Reference proteome</keyword>
<name>A0ABT5E9E4_9BACT</name>
<protein>
    <recommendedName>
        <fullName evidence="3">ParB/Sulfiredoxin domain-containing protein</fullName>
    </recommendedName>
</protein>
<evidence type="ECO:0000313" key="1">
    <source>
        <dbReference type="EMBL" id="MDC0722482.1"/>
    </source>
</evidence>
<dbReference type="InterPro" id="IPR036086">
    <property type="entry name" value="ParB/Sulfiredoxin_sf"/>
</dbReference>
<comment type="caution">
    <text evidence="1">The sequence shown here is derived from an EMBL/GenBank/DDBJ whole genome shotgun (WGS) entry which is preliminary data.</text>
</comment>
<proteinExistence type="predicted"/>
<dbReference type="SUPFAM" id="SSF110849">
    <property type="entry name" value="ParB/Sulfiredoxin"/>
    <property type="match status" value="1"/>
</dbReference>
<accession>A0ABT5E9E4</accession>
<organism evidence="1 2">
    <name type="scientific">Nannocystis bainbridge</name>
    <dbReference type="NCBI Taxonomy" id="2995303"/>
    <lineage>
        <taxon>Bacteria</taxon>
        <taxon>Pseudomonadati</taxon>
        <taxon>Myxococcota</taxon>
        <taxon>Polyangia</taxon>
        <taxon>Nannocystales</taxon>
        <taxon>Nannocystaceae</taxon>
        <taxon>Nannocystis</taxon>
    </lineage>
</organism>
<dbReference type="RefSeq" id="WP_272091011.1">
    <property type="nucleotide sequence ID" value="NZ_JAQNDL010000003.1"/>
</dbReference>
<gene>
    <name evidence="1" type="ORF">POL25_36675</name>
</gene>
<dbReference type="Proteomes" id="UP001221686">
    <property type="component" value="Unassembled WGS sequence"/>
</dbReference>